<reference evidence="10" key="1">
    <citation type="submission" date="2008-03" db="EMBL/GenBank/DDBJ databases">
        <title>Complete sequence of chromosome of Beijerinckia indica subsp. indica ATCC 9039.</title>
        <authorList>
            <consortium name="US DOE Joint Genome Institute"/>
            <person name="Copeland A."/>
            <person name="Lucas S."/>
            <person name="Lapidus A."/>
            <person name="Glavina del Rio T."/>
            <person name="Dalin E."/>
            <person name="Tice H."/>
            <person name="Bruce D."/>
            <person name="Goodwin L."/>
            <person name="Pitluck S."/>
            <person name="LaButti K."/>
            <person name="Schmutz J."/>
            <person name="Larimer F."/>
            <person name="Land M."/>
            <person name="Hauser L."/>
            <person name="Kyrpides N."/>
            <person name="Mikhailova N."/>
            <person name="Dunfield P.F."/>
            <person name="Dedysh S.N."/>
            <person name="Liesack W."/>
            <person name="Saw J.H."/>
            <person name="Alam M."/>
            <person name="Chen Y."/>
            <person name="Murrell J.C."/>
            <person name="Richardson P."/>
        </authorList>
    </citation>
    <scope>NUCLEOTIDE SEQUENCE [LARGE SCALE GENOMIC DNA]</scope>
    <source>
        <strain evidence="10">ATCC 9039 / DSM 1715 / NCIMB 8712</strain>
    </source>
</reference>
<dbReference type="AlphaFoldDB" id="B2IDE1"/>
<evidence type="ECO:0000259" key="8">
    <source>
        <dbReference type="Pfam" id="PF08281"/>
    </source>
</evidence>
<dbReference type="InterPro" id="IPR039425">
    <property type="entry name" value="RNA_pol_sigma-70-like"/>
</dbReference>
<dbReference type="KEGG" id="bid:Bind_0339"/>
<feature type="domain" description="RNA polymerase sigma-70 region 2" evidence="7">
    <location>
        <begin position="75"/>
        <end position="138"/>
    </location>
</feature>
<evidence type="ECO:0000313" key="10">
    <source>
        <dbReference type="Proteomes" id="UP000001695"/>
    </source>
</evidence>
<gene>
    <name evidence="9" type="ordered locus">Bind_0339</name>
</gene>
<dbReference type="HOGENOM" id="CLU_047691_1_2_5"/>
<evidence type="ECO:0000256" key="5">
    <source>
        <dbReference type="ARBA" id="ARBA00023163"/>
    </source>
</evidence>
<evidence type="ECO:0000256" key="2">
    <source>
        <dbReference type="ARBA" id="ARBA00023015"/>
    </source>
</evidence>
<proteinExistence type="inferred from homology"/>
<dbReference type="EMBL" id="CP001016">
    <property type="protein sequence ID" value="ACB93993.1"/>
    <property type="molecule type" value="Genomic_DNA"/>
</dbReference>
<dbReference type="PROSITE" id="PS01063">
    <property type="entry name" value="SIGMA70_ECF"/>
    <property type="match status" value="1"/>
</dbReference>
<dbReference type="CDD" id="cd06171">
    <property type="entry name" value="Sigma70_r4"/>
    <property type="match status" value="1"/>
</dbReference>
<dbReference type="PANTHER" id="PTHR43133">
    <property type="entry name" value="RNA POLYMERASE ECF-TYPE SIGMA FACTO"/>
    <property type="match status" value="1"/>
</dbReference>
<evidence type="ECO:0000256" key="3">
    <source>
        <dbReference type="ARBA" id="ARBA00023082"/>
    </source>
</evidence>
<dbReference type="InterPro" id="IPR014284">
    <property type="entry name" value="RNA_pol_sigma-70_dom"/>
</dbReference>
<dbReference type="Proteomes" id="UP000001695">
    <property type="component" value="Chromosome"/>
</dbReference>
<feature type="domain" description="RNA polymerase sigma factor 70 region 4 type 2" evidence="8">
    <location>
        <begin position="183"/>
        <end position="233"/>
    </location>
</feature>
<dbReference type="GO" id="GO:0016987">
    <property type="term" value="F:sigma factor activity"/>
    <property type="evidence" value="ECO:0007669"/>
    <property type="project" value="UniProtKB-KW"/>
</dbReference>
<organism evidence="9 10">
    <name type="scientific">Beijerinckia indica subsp. indica (strain ATCC 9039 / DSM 1715 / NCIMB 8712)</name>
    <dbReference type="NCBI Taxonomy" id="395963"/>
    <lineage>
        <taxon>Bacteria</taxon>
        <taxon>Pseudomonadati</taxon>
        <taxon>Pseudomonadota</taxon>
        <taxon>Alphaproteobacteria</taxon>
        <taxon>Hyphomicrobiales</taxon>
        <taxon>Beijerinckiaceae</taxon>
        <taxon>Beijerinckia</taxon>
    </lineage>
</organism>
<keyword evidence="10" id="KW-1185">Reference proteome</keyword>
<dbReference type="SUPFAM" id="SSF88659">
    <property type="entry name" value="Sigma3 and sigma4 domains of RNA polymerase sigma factors"/>
    <property type="match status" value="1"/>
</dbReference>
<evidence type="ECO:0000256" key="6">
    <source>
        <dbReference type="RuleBase" id="RU000716"/>
    </source>
</evidence>
<dbReference type="GO" id="GO:0006352">
    <property type="term" value="P:DNA-templated transcription initiation"/>
    <property type="evidence" value="ECO:0007669"/>
    <property type="project" value="InterPro"/>
</dbReference>
<dbReference type="Gene3D" id="1.10.10.10">
    <property type="entry name" value="Winged helix-like DNA-binding domain superfamily/Winged helix DNA-binding domain"/>
    <property type="match status" value="1"/>
</dbReference>
<keyword evidence="5 6" id="KW-0804">Transcription</keyword>
<evidence type="ECO:0000256" key="1">
    <source>
        <dbReference type="ARBA" id="ARBA00010641"/>
    </source>
</evidence>
<keyword evidence="2 6" id="KW-0805">Transcription regulation</keyword>
<dbReference type="NCBIfam" id="TIGR02937">
    <property type="entry name" value="sigma70-ECF"/>
    <property type="match status" value="1"/>
</dbReference>
<keyword evidence="3 6" id="KW-0731">Sigma factor</keyword>
<name>B2IDE1_BEII9</name>
<dbReference type="Gene3D" id="1.10.1740.10">
    <property type="match status" value="1"/>
</dbReference>
<dbReference type="InterPro" id="IPR036388">
    <property type="entry name" value="WH-like_DNA-bd_sf"/>
</dbReference>
<protein>
    <recommendedName>
        <fullName evidence="6">RNA polymerase sigma factor</fullName>
    </recommendedName>
</protein>
<dbReference type="InterPro" id="IPR013324">
    <property type="entry name" value="RNA_pol_sigma_r3/r4-like"/>
</dbReference>
<comment type="similarity">
    <text evidence="1 6">Belongs to the sigma-70 factor family. ECF subfamily.</text>
</comment>
<evidence type="ECO:0000313" key="9">
    <source>
        <dbReference type="EMBL" id="ACB93993.1"/>
    </source>
</evidence>
<dbReference type="InterPro" id="IPR013325">
    <property type="entry name" value="RNA_pol_sigma_r2"/>
</dbReference>
<dbReference type="GO" id="GO:0003677">
    <property type="term" value="F:DNA binding"/>
    <property type="evidence" value="ECO:0007669"/>
    <property type="project" value="UniProtKB-KW"/>
</dbReference>
<dbReference type="Pfam" id="PF04542">
    <property type="entry name" value="Sigma70_r2"/>
    <property type="match status" value="1"/>
</dbReference>
<dbReference type="SUPFAM" id="SSF88946">
    <property type="entry name" value="Sigma2 domain of RNA polymerase sigma factors"/>
    <property type="match status" value="1"/>
</dbReference>
<dbReference type="Pfam" id="PF08281">
    <property type="entry name" value="Sigma70_r4_2"/>
    <property type="match status" value="1"/>
</dbReference>
<evidence type="ECO:0000259" key="7">
    <source>
        <dbReference type="Pfam" id="PF04542"/>
    </source>
</evidence>
<dbReference type="InterPro" id="IPR013249">
    <property type="entry name" value="RNA_pol_sigma70_r4_t2"/>
</dbReference>
<accession>B2IDE1</accession>
<dbReference type="PANTHER" id="PTHR43133:SF25">
    <property type="entry name" value="RNA POLYMERASE SIGMA FACTOR RFAY-RELATED"/>
    <property type="match status" value="1"/>
</dbReference>
<evidence type="ECO:0000256" key="4">
    <source>
        <dbReference type="ARBA" id="ARBA00023125"/>
    </source>
</evidence>
<sequence>MMSVSMQSWPRPDPFWMVAGYAEGTGSFLPSLFSRVLALRRALASLSLSSAKDNAQCNARLDGATLIRFQQIILPHLDAAHNLARFLSRDADAAQDIVQDSVLRALNGFDKFRGDSPKAWLLTIVRNCHNDWRTKGRREPSTDQRRSFSQEIMSEEEDRFDPADLAIECETPETALLQRTEAERIRLILDALPEPFREILILRELEDLSYHEIALTIDLPIGTVMSRLARARKVFADHWRDQEMDRP</sequence>
<dbReference type="STRING" id="395963.Bind_0339"/>
<dbReference type="InterPro" id="IPR007627">
    <property type="entry name" value="RNA_pol_sigma70_r2"/>
</dbReference>
<reference evidence="9 10" key="2">
    <citation type="journal article" date="2010" name="J. Bacteriol.">
        <title>Complete genome sequence of Beijerinckia indica subsp. indica.</title>
        <authorList>
            <person name="Tamas I."/>
            <person name="Dedysh S.N."/>
            <person name="Liesack W."/>
            <person name="Stott M.B."/>
            <person name="Alam M."/>
            <person name="Murrell J.C."/>
            <person name="Dunfield P.F."/>
        </authorList>
    </citation>
    <scope>NUCLEOTIDE SEQUENCE [LARGE SCALE GENOMIC DNA]</scope>
    <source>
        <strain evidence="10">ATCC 9039 / DSM 1715 / NCIMB 8712</strain>
    </source>
</reference>
<keyword evidence="4 6" id="KW-0238">DNA-binding</keyword>
<dbReference type="InterPro" id="IPR000838">
    <property type="entry name" value="RNA_pol_sigma70_ECF_CS"/>
</dbReference>
<dbReference type="eggNOG" id="COG1595">
    <property type="taxonomic scope" value="Bacteria"/>
</dbReference>